<protein>
    <recommendedName>
        <fullName evidence="2">Glycine-zipper-containing OmpA-like membrane domain-containing protein</fullName>
    </recommendedName>
</protein>
<evidence type="ECO:0000313" key="4">
    <source>
        <dbReference type="Proteomes" id="UP001262410"/>
    </source>
</evidence>
<dbReference type="Pfam" id="PF13436">
    <property type="entry name" value="Gly-zipper_OmpA"/>
    <property type="match status" value="1"/>
</dbReference>
<keyword evidence="1" id="KW-0732">Signal</keyword>
<gene>
    <name evidence="3" type="ORF">E9232_000267</name>
</gene>
<reference evidence="3 4" key="1">
    <citation type="submission" date="2023-07" db="EMBL/GenBank/DDBJ databases">
        <title>Sorghum-associated microbial communities from plants grown in Nebraska, USA.</title>
        <authorList>
            <person name="Schachtman D."/>
        </authorList>
    </citation>
    <scope>NUCLEOTIDE SEQUENCE [LARGE SCALE GENOMIC DNA]</scope>
    <source>
        <strain evidence="3 4">584</strain>
    </source>
</reference>
<dbReference type="EMBL" id="JAVDPW010000001">
    <property type="protein sequence ID" value="MDR6287768.1"/>
    <property type="molecule type" value="Genomic_DNA"/>
</dbReference>
<dbReference type="RefSeq" id="WP_309791673.1">
    <property type="nucleotide sequence ID" value="NZ_JAVDPW010000001.1"/>
</dbReference>
<evidence type="ECO:0000256" key="1">
    <source>
        <dbReference type="SAM" id="SignalP"/>
    </source>
</evidence>
<dbReference type="InterPro" id="IPR025693">
    <property type="entry name" value="Gly-zipper_OmpA-like_dom"/>
</dbReference>
<dbReference type="Proteomes" id="UP001262410">
    <property type="component" value="Unassembled WGS sequence"/>
</dbReference>
<organism evidence="3 4">
    <name type="scientific">Inquilinus ginsengisoli</name>
    <dbReference type="NCBI Taxonomy" id="363840"/>
    <lineage>
        <taxon>Bacteria</taxon>
        <taxon>Pseudomonadati</taxon>
        <taxon>Pseudomonadota</taxon>
        <taxon>Alphaproteobacteria</taxon>
        <taxon>Rhodospirillales</taxon>
        <taxon>Rhodospirillaceae</taxon>
        <taxon>Inquilinus</taxon>
    </lineage>
</organism>
<feature type="signal peptide" evidence="1">
    <location>
        <begin position="1"/>
        <end position="18"/>
    </location>
</feature>
<name>A0ABU1JHF3_9PROT</name>
<proteinExistence type="predicted"/>
<keyword evidence="4" id="KW-1185">Reference proteome</keyword>
<feature type="domain" description="Glycine-zipper-containing OmpA-like membrane" evidence="2">
    <location>
        <begin position="58"/>
        <end position="100"/>
    </location>
</feature>
<accession>A0ABU1JHF3</accession>
<feature type="chain" id="PRO_5045960327" description="Glycine-zipper-containing OmpA-like membrane domain-containing protein" evidence="1">
    <location>
        <begin position="19"/>
        <end position="126"/>
    </location>
</feature>
<sequence length="126" mass="12045">MGLAVLALGLVLGLAACARQVRPIIDPATSVAGGRNYEFDVGQCQQLADQVDTGGRTVGGALVGGAVGAAGGAIIGAFTGNVGRGAAIGAGVGGLTGGVGGAASGATSTRDVVRNCMMRRGYAVLD</sequence>
<comment type="caution">
    <text evidence="3">The sequence shown here is derived from an EMBL/GenBank/DDBJ whole genome shotgun (WGS) entry which is preliminary data.</text>
</comment>
<evidence type="ECO:0000313" key="3">
    <source>
        <dbReference type="EMBL" id="MDR6287768.1"/>
    </source>
</evidence>
<evidence type="ECO:0000259" key="2">
    <source>
        <dbReference type="Pfam" id="PF13436"/>
    </source>
</evidence>